<reference evidence="1 2" key="1">
    <citation type="submission" date="2022-09" db="EMBL/GenBank/DDBJ databases">
        <authorList>
            <person name="Palmer J.M."/>
        </authorList>
    </citation>
    <scope>NUCLEOTIDE SEQUENCE [LARGE SCALE GENOMIC DNA]</scope>
    <source>
        <strain evidence="1 2">DSM 7382</strain>
    </source>
</reference>
<name>A0AAW0GU15_9APHY</name>
<accession>A0AAW0GU15</accession>
<proteinExistence type="predicted"/>
<dbReference type="EMBL" id="JASBNA010000004">
    <property type="protein sequence ID" value="KAK7692860.1"/>
    <property type="molecule type" value="Genomic_DNA"/>
</dbReference>
<protein>
    <submittedName>
        <fullName evidence="1">Uncharacterized protein</fullName>
    </submittedName>
</protein>
<organism evidence="1 2">
    <name type="scientific">Cerrena zonata</name>
    <dbReference type="NCBI Taxonomy" id="2478898"/>
    <lineage>
        <taxon>Eukaryota</taxon>
        <taxon>Fungi</taxon>
        <taxon>Dikarya</taxon>
        <taxon>Basidiomycota</taxon>
        <taxon>Agaricomycotina</taxon>
        <taxon>Agaricomycetes</taxon>
        <taxon>Polyporales</taxon>
        <taxon>Cerrenaceae</taxon>
        <taxon>Cerrena</taxon>
    </lineage>
</organism>
<dbReference type="AlphaFoldDB" id="A0AAW0GU15"/>
<dbReference type="Proteomes" id="UP001385951">
    <property type="component" value="Unassembled WGS sequence"/>
</dbReference>
<evidence type="ECO:0000313" key="2">
    <source>
        <dbReference type="Proteomes" id="UP001385951"/>
    </source>
</evidence>
<comment type="caution">
    <text evidence="1">The sequence shown here is derived from an EMBL/GenBank/DDBJ whole genome shotgun (WGS) entry which is preliminary data.</text>
</comment>
<keyword evidence="2" id="KW-1185">Reference proteome</keyword>
<evidence type="ECO:0000313" key="1">
    <source>
        <dbReference type="EMBL" id="KAK7692860.1"/>
    </source>
</evidence>
<sequence>MGNPNLRAPLLALIASPVPMMDSSEQIVQPLGNPEAAVIGRLLADIECLDVHMLPLSW</sequence>
<gene>
    <name evidence="1" type="ORF">QCA50_004495</name>
</gene>